<dbReference type="Proteomes" id="UP000685013">
    <property type="component" value="Chromosome 1"/>
</dbReference>
<feature type="domain" description="DUF3700" evidence="5">
    <location>
        <begin position="2"/>
        <end position="230"/>
    </location>
</feature>
<evidence type="ECO:0000256" key="2">
    <source>
        <dbReference type="ARBA" id="ARBA00022723"/>
    </source>
</evidence>
<dbReference type="CDD" id="cd04794">
    <property type="entry name" value="euk_LANCL"/>
    <property type="match status" value="1"/>
</dbReference>
<evidence type="ECO:0000256" key="4">
    <source>
        <dbReference type="PIRSR" id="PIRSR607822-1"/>
    </source>
</evidence>
<keyword evidence="3 4" id="KW-0862">Zinc</keyword>
<gene>
    <name evidence="6" type="primary">GCR2</name>
    <name evidence="6" type="ORF">SDJN03_01210</name>
</gene>
<dbReference type="CDD" id="cd01910">
    <property type="entry name" value="Wali7"/>
    <property type="match status" value="1"/>
</dbReference>
<dbReference type="GO" id="GO:0031179">
    <property type="term" value="P:peptide modification"/>
    <property type="evidence" value="ECO:0007669"/>
    <property type="project" value="InterPro"/>
</dbReference>
<evidence type="ECO:0000259" key="5">
    <source>
        <dbReference type="SMART" id="SM01172"/>
    </source>
</evidence>
<feature type="binding site" evidence="4">
    <location>
        <position position="591"/>
    </location>
    <ligand>
        <name>Zn(2+)</name>
        <dbReference type="ChEBI" id="CHEBI:29105"/>
    </ligand>
</feature>
<dbReference type="InterPro" id="IPR007822">
    <property type="entry name" value="LANC-like"/>
</dbReference>
<dbReference type="GO" id="GO:0005886">
    <property type="term" value="C:plasma membrane"/>
    <property type="evidence" value="ECO:0007669"/>
    <property type="project" value="TreeGrafter"/>
</dbReference>
<comment type="similarity">
    <text evidence="1">Belongs to the LanC-like protein family.</text>
</comment>
<dbReference type="AlphaFoldDB" id="A0AAV6PA81"/>
<dbReference type="Pfam" id="PF12481">
    <property type="entry name" value="DUF3700"/>
    <property type="match status" value="1"/>
</dbReference>
<keyword evidence="2 4" id="KW-0479">Metal-binding</keyword>
<dbReference type="FunFam" id="1.50.10.10:FF:000035">
    <property type="entry name" value="LanC-like protein 2"/>
    <property type="match status" value="1"/>
</dbReference>
<feature type="non-terminal residue" evidence="6">
    <location>
        <position position="1"/>
    </location>
</feature>
<keyword evidence="7" id="KW-1185">Reference proteome</keyword>
<dbReference type="SMART" id="SM01260">
    <property type="entry name" value="LANC_like"/>
    <property type="match status" value="1"/>
</dbReference>
<evidence type="ECO:0000313" key="7">
    <source>
        <dbReference type="Proteomes" id="UP000685013"/>
    </source>
</evidence>
<reference evidence="6 7" key="1">
    <citation type="journal article" date="2021" name="Hortic Res">
        <title>The domestication of Cucurbita argyrosperma as revealed by the genome of its wild relative.</title>
        <authorList>
            <person name="Barrera-Redondo J."/>
            <person name="Sanchez-de la Vega G."/>
            <person name="Aguirre-Liguori J.A."/>
            <person name="Castellanos-Morales G."/>
            <person name="Gutierrez-Guerrero Y.T."/>
            <person name="Aguirre-Dugua X."/>
            <person name="Aguirre-Planter E."/>
            <person name="Tenaillon M.I."/>
            <person name="Lira-Saade R."/>
            <person name="Eguiarte L.E."/>
        </authorList>
    </citation>
    <scope>NUCLEOTIDE SEQUENCE [LARGE SCALE GENOMIC DNA]</scope>
    <source>
        <strain evidence="6">JBR-2021</strain>
    </source>
</reference>
<dbReference type="Pfam" id="PF05147">
    <property type="entry name" value="LANC_like"/>
    <property type="match status" value="1"/>
</dbReference>
<dbReference type="InterPro" id="IPR024286">
    <property type="entry name" value="DUF3700"/>
</dbReference>
<organism evidence="6 7">
    <name type="scientific">Cucurbita argyrosperma subsp. sororia</name>
    <dbReference type="NCBI Taxonomy" id="37648"/>
    <lineage>
        <taxon>Eukaryota</taxon>
        <taxon>Viridiplantae</taxon>
        <taxon>Streptophyta</taxon>
        <taxon>Embryophyta</taxon>
        <taxon>Tracheophyta</taxon>
        <taxon>Spermatophyta</taxon>
        <taxon>Magnoliopsida</taxon>
        <taxon>eudicotyledons</taxon>
        <taxon>Gunneridae</taxon>
        <taxon>Pentapetalae</taxon>
        <taxon>rosids</taxon>
        <taxon>fabids</taxon>
        <taxon>Cucurbitales</taxon>
        <taxon>Cucurbitaceae</taxon>
        <taxon>Cucurbiteae</taxon>
        <taxon>Cucurbita</taxon>
    </lineage>
</organism>
<sequence length="672" mass="74754">MLAIFHKTFAHPPEELNSPASFSGSKTPKLPKETVKEFISRHPHNTFSVNFGEAAVLAYVPPDRPSSLSQRLFCGFDDIYCLFLGSLNNLCALNKQYGLSKSSNEAMFLIEAYRTLRDRGPYPADQVLKELDGSFAFVVYDRRAGAVFAALGADGEVKLYWGIAADGSVVISDDMDVIKEGCAKSYAPFPPGCMFHSEGGLMSFEHPLHKMKPMPRIDSEGVMCGANFKVDVYTRVNSIPRRAGSATTTARENIDTEEMADRFFPIQMPHFVAEAPADELAPSDSDIDEDPLTPSKLLSLPHAARSARFIQTALDLKETVVRETWTLSERYPQDYTLYTGALGTAFLALKSYVVSNNENDLKLCSEIVRACETISRDSRRVSFLCGRAGVCALGAVAAKLANDGRLVDHYLEKFKHIKLPSDLPNELLYGRAGFLWACLFLNKHICQHTISKTIMRSVVDEVIKVGRQLGKNRKSPLMYEWHGKKYWGAAHGLAGIMHVLMNMELKPDEVEDVKNTLRYMIKNRFPSGNFRSSEENDSDKLVHWCHGAPGVALTLIKAAEVFGDSELLQAALDAGEVVWNRGLLKRVGICHGISGNTYVFLSLYRLTGDPVYLYRAKAFACFLHQNAQKLISEGKMQSGDRPFSMFEGIGGMAYLFFDMKEPSAARFPAYEL</sequence>
<dbReference type="GO" id="GO:0046872">
    <property type="term" value="F:metal ion binding"/>
    <property type="evidence" value="ECO:0007669"/>
    <property type="project" value="UniProtKB-KW"/>
</dbReference>
<dbReference type="SMART" id="SM01172">
    <property type="entry name" value="DUF3700"/>
    <property type="match status" value="1"/>
</dbReference>
<evidence type="ECO:0000313" key="6">
    <source>
        <dbReference type="EMBL" id="KAG6607868.1"/>
    </source>
</evidence>
<protein>
    <submittedName>
        <fullName evidence="6">LanC-like protein GCR2</fullName>
    </submittedName>
</protein>
<feature type="binding site" evidence="4">
    <location>
        <position position="590"/>
    </location>
    <ligand>
        <name>Zn(2+)</name>
        <dbReference type="ChEBI" id="CHEBI:29105"/>
    </ligand>
</feature>
<proteinExistence type="inferred from homology"/>
<dbReference type="EMBL" id="JAGKQH010000001">
    <property type="protein sequence ID" value="KAG6607868.1"/>
    <property type="molecule type" value="Genomic_DNA"/>
</dbReference>
<name>A0AAV6PA81_9ROSI</name>
<comment type="caution">
    <text evidence="6">The sequence shown here is derived from an EMBL/GenBank/DDBJ whole genome shotgun (WGS) entry which is preliminary data.</text>
</comment>
<evidence type="ECO:0000256" key="3">
    <source>
        <dbReference type="ARBA" id="ARBA00022833"/>
    </source>
</evidence>
<accession>A0AAV6PA81</accession>
<feature type="binding site" evidence="4">
    <location>
        <position position="545"/>
    </location>
    <ligand>
        <name>Zn(2+)</name>
        <dbReference type="ChEBI" id="CHEBI:29105"/>
    </ligand>
</feature>
<dbReference type="PANTHER" id="PTHR12736">
    <property type="entry name" value="LANC-LIKE PROTEIN"/>
    <property type="match status" value="1"/>
</dbReference>
<evidence type="ECO:0000256" key="1">
    <source>
        <dbReference type="ARBA" id="ARBA00007179"/>
    </source>
</evidence>
<dbReference type="PANTHER" id="PTHR12736:SF7">
    <property type="entry name" value="LANC-LIKE PROTEIN 3"/>
    <property type="match status" value="1"/>
</dbReference>